<protein>
    <recommendedName>
        <fullName evidence="1">Anhydro-N-acetylmuramic acid kinase</fullName>
        <ecNumber evidence="1">2.7.1.170</ecNumber>
    </recommendedName>
    <alternativeName>
        <fullName evidence="1">AnhMurNAc kinase</fullName>
    </alternativeName>
</protein>
<accession>A0ABZ3JAV8</accession>
<dbReference type="Pfam" id="PF03702">
    <property type="entry name" value="AnmK"/>
    <property type="match status" value="1"/>
</dbReference>
<proteinExistence type="inferred from homology"/>
<dbReference type="GO" id="GO:0016301">
    <property type="term" value="F:kinase activity"/>
    <property type="evidence" value="ECO:0007669"/>
    <property type="project" value="UniProtKB-KW"/>
</dbReference>
<dbReference type="PANTHER" id="PTHR30605:SF0">
    <property type="entry name" value="ANHYDRO-N-ACETYLMURAMIC ACID KINASE"/>
    <property type="match status" value="1"/>
</dbReference>
<comment type="similarity">
    <text evidence="1">Belongs to the anhydro-N-acetylmuramic acid kinase family.</text>
</comment>
<dbReference type="InterPro" id="IPR005338">
    <property type="entry name" value="Anhydro_N_Ac-Mur_kinase"/>
</dbReference>
<gene>
    <name evidence="1 2" type="primary">anmK</name>
    <name evidence="2" type="ORF">SPACI_052900</name>
</gene>
<dbReference type="NCBIfam" id="NF007142">
    <property type="entry name" value="PRK09585.2-1"/>
    <property type="match status" value="1"/>
</dbReference>
<reference evidence="2" key="1">
    <citation type="submission" date="2024-05" db="EMBL/GenBank/DDBJ databases">
        <title>Isolation and characterization of Sporomusa carbonis sp. nov., a carboxydotrophic hydrogenogen in the genus of Sporomusa isolated from a charcoal burning pile.</title>
        <authorList>
            <person name="Boeer T."/>
            <person name="Rosenbaum F."/>
            <person name="Eysell L."/>
            <person name="Mueller V."/>
            <person name="Daniel R."/>
            <person name="Poehlein A."/>
        </authorList>
    </citation>
    <scope>NUCLEOTIDE SEQUENCE [LARGE SCALE GENOMIC DNA]</scope>
    <source>
        <strain evidence="2">DSM 3132</strain>
    </source>
</reference>
<feature type="binding site" evidence="1">
    <location>
        <begin position="23"/>
        <end position="30"/>
    </location>
    <ligand>
        <name>ATP</name>
        <dbReference type="ChEBI" id="CHEBI:30616"/>
    </ligand>
</feature>
<comment type="pathway">
    <text evidence="1">Cell wall biogenesis; peptidoglycan recycling.</text>
</comment>
<keyword evidence="3" id="KW-1185">Reference proteome</keyword>
<evidence type="ECO:0000256" key="1">
    <source>
        <dbReference type="HAMAP-Rule" id="MF_01270"/>
    </source>
</evidence>
<evidence type="ECO:0000313" key="3">
    <source>
        <dbReference type="Proteomes" id="UP000216052"/>
    </source>
</evidence>
<comment type="pathway">
    <text evidence="1">Amino-sugar metabolism; 1,6-anhydro-N-acetylmuramate degradation.</text>
</comment>
<dbReference type="SUPFAM" id="SSF53067">
    <property type="entry name" value="Actin-like ATPase domain"/>
    <property type="match status" value="1"/>
</dbReference>
<dbReference type="CDD" id="cd24050">
    <property type="entry name" value="ASKHA_NBD_ANMK"/>
    <property type="match status" value="1"/>
</dbReference>
<name>A0ABZ3JAV8_SPOA4</name>
<comment type="catalytic activity">
    <reaction evidence="1">
        <text>1,6-anhydro-N-acetyl-beta-muramate + ATP + H2O = N-acetyl-D-muramate 6-phosphate + ADP + H(+)</text>
        <dbReference type="Rhea" id="RHEA:24952"/>
        <dbReference type="ChEBI" id="CHEBI:15377"/>
        <dbReference type="ChEBI" id="CHEBI:15378"/>
        <dbReference type="ChEBI" id="CHEBI:30616"/>
        <dbReference type="ChEBI" id="CHEBI:58690"/>
        <dbReference type="ChEBI" id="CHEBI:58722"/>
        <dbReference type="ChEBI" id="CHEBI:456216"/>
        <dbReference type="EC" id="2.7.1.170"/>
    </reaction>
</comment>
<keyword evidence="1 2" id="KW-0808">Transferase</keyword>
<dbReference type="HAMAP" id="MF_01270">
    <property type="entry name" value="AnhMurNAc_kinase"/>
    <property type="match status" value="1"/>
</dbReference>
<comment type="function">
    <text evidence="1">Catalyzes the specific phosphorylation of 1,6-anhydro-N-acetylmuramic acid (anhMurNAc) with the simultaneous cleavage of the 1,6-anhydro ring, generating MurNAc-6-P. Is required for the utilization of anhMurNAc either imported from the medium or derived from its own cell wall murein, and thus plays a role in cell wall recycling.</text>
</comment>
<keyword evidence="1" id="KW-0119">Carbohydrate metabolism</keyword>
<keyword evidence="1 2" id="KW-0418">Kinase</keyword>
<keyword evidence="1" id="KW-0067">ATP-binding</keyword>
<dbReference type="EC" id="2.7.1.170" evidence="1"/>
<keyword evidence="1" id="KW-0547">Nucleotide-binding</keyword>
<sequence>MKMQRLLQVAEKRERLVAGLMSGTSLNGIDVALVRITGSGVHSQIKQIAFKTVGYEPAVRRSIREACRPAASNAAIICSLNFVLGELFAEAVAEICKDSGITPAELDLIGSHGQTIWHQPGKSTFQIGEAAVIAERTGVVTVADFRVRDVAAGGQGAPLVPYTEYLLYRHPLKTRLLQNIGGIANVTVLPAGGGAATVTAFDTGPGNMMIDYAVNRLTNGEQQYDKGGEWAGRGGVNKPMLAELMAHPYLSCIPPKTTGREVFGDAYTAELVNRYIAQGVAAADILATLTCFTARSMADAYRRFILPQVHVDEVIVSGGGVHNRTLLTLLRRELPDIPLLSQEELGFSSDAKEAVAFAMLANEAISGHANNLPAVTGARAPVIMGKISL</sequence>
<dbReference type="PANTHER" id="PTHR30605">
    <property type="entry name" value="ANHYDRO-N-ACETYLMURAMIC ACID KINASE"/>
    <property type="match status" value="1"/>
</dbReference>
<dbReference type="NCBIfam" id="NF007148">
    <property type="entry name" value="PRK09585.3-2"/>
    <property type="match status" value="1"/>
</dbReference>
<dbReference type="Proteomes" id="UP000216052">
    <property type="component" value="Chromosome"/>
</dbReference>
<dbReference type="Gene3D" id="3.30.420.40">
    <property type="match status" value="2"/>
</dbReference>
<organism evidence="2 3">
    <name type="scientific">Sporomusa acidovorans (strain ATCC 49682 / DSM 3132 / Mol)</name>
    <dbReference type="NCBI Taxonomy" id="1123286"/>
    <lineage>
        <taxon>Bacteria</taxon>
        <taxon>Bacillati</taxon>
        <taxon>Bacillota</taxon>
        <taxon>Negativicutes</taxon>
        <taxon>Selenomonadales</taxon>
        <taxon>Sporomusaceae</taxon>
        <taxon>Sporomusa</taxon>
    </lineage>
</organism>
<dbReference type="InterPro" id="IPR043129">
    <property type="entry name" value="ATPase_NBD"/>
</dbReference>
<dbReference type="EMBL" id="CP155571">
    <property type="protein sequence ID" value="XFO75175.1"/>
    <property type="molecule type" value="Genomic_DNA"/>
</dbReference>
<evidence type="ECO:0000313" key="2">
    <source>
        <dbReference type="EMBL" id="XFO75175.1"/>
    </source>
</evidence>